<dbReference type="Ensembl" id="ENSSORT00005032337.1">
    <property type="protein sequence ID" value="ENSSORP00005031458.1"/>
    <property type="gene ID" value="ENSSORG00005014972.1"/>
</dbReference>
<dbReference type="GO" id="GO:0042119">
    <property type="term" value="P:neutrophil activation"/>
    <property type="evidence" value="ECO:0007669"/>
    <property type="project" value="TreeGrafter"/>
</dbReference>
<evidence type="ECO:0000313" key="15">
    <source>
        <dbReference type="Proteomes" id="UP000472271"/>
    </source>
</evidence>
<evidence type="ECO:0000256" key="5">
    <source>
        <dbReference type="ARBA" id="ARBA00014702"/>
    </source>
</evidence>
<evidence type="ECO:0000313" key="14">
    <source>
        <dbReference type="Ensembl" id="ENSSORP00005031458.1"/>
    </source>
</evidence>
<evidence type="ECO:0000256" key="7">
    <source>
        <dbReference type="ARBA" id="ARBA00022514"/>
    </source>
</evidence>
<evidence type="ECO:0000256" key="9">
    <source>
        <dbReference type="ARBA" id="ARBA00022620"/>
    </source>
</evidence>
<evidence type="ECO:0000256" key="6">
    <source>
        <dbReference type="ARBA" id="ARBA00022490"/>
    </source>
</evidence>
<keyword evidence="13" id="KW-0472">Membrane</keyword>
<dbReference type="GO" id="GO:0010628">
    <property type="term" value="P:positive regulation of gene expression"/>
    <property type="evidence" value="ECO:0007669"/>
    <property type="project" value="TreeGrafter"/>
</dbReference>
<dbReference type="CDD" id="cd00100">
    <property type="entry name" value="beta-trefoil_IL1"/>
    <property type="match status" value="1"/>
</dbReference>
<proteinExistence type="inferred from homology"/>
<dbReference type="InterPro" id="IPR000975">
    <property type="entry name" value="IL-1_fam"/>
</dbReference>
<sequence length="224" mass="25778">MSNVTVHTKEQNYSAIIIHCLLYNFSPCPIQPQGPPRRGNSRNKNITTSLTPTFHICLIVLLFSVPRGGGSFKRVKVFDASVEHVASHMFLRSLCLQKTVYASPNPEMITIYYYKSDFKKFRGIPVVLNFTGSDCFLKCSKEEERILLQVEVCEKQKLQKISKSDEGTLSFVFYMKGDRTDDRTFESALHLGWFIQIVNTDSVEVTEKERPEEDNHFRVIIQKN</sequence>
<keyword evidence="10" id="KW-0395">Inflammatory response</keyword>
<dbReference type="SUPFAM" id="SSF50353">
    <property type="entry name" value="Cytokine"/>
    <property type="match status" value="1"/>
</dbReference>
<comment type="subcellular location">
    <subcellularLocation>
        <location evidence="2">Cytoplasm</location>
        <location evidence="2">Cytosol</location>
    </subcellularLocation>
    <subcellularLocation>
        <location evidence="1">Lysosome</location>
    </subcellularLocation>
    <subcellularLocation>
        <location evidence="3">Secreted</location>
        <location evidence="3">Extracellular exosome</location>
    </subcellularLocation>
</comment>
<dbReference type="GO" id="GO:0005829">
    <property type="term" value="C:cytosol"/>
    <property type="evidence" value="ECO:0007669"/>
    <property type="project" value="UniProtKB-SubCell"/>
</dbReference>
<dbReference type="GO" id="GO:0005764">
    <property type="term" value="C:lysosome"/>
    <property type="evidence" value="ECO:0007669"/>
    <property type="project" value="UniProtKB-SubCell"/>
</dbReference>
<dbReference type="Gene3D" id="2.80.10.50">
    <property type="match status" value="1"/>
</dbReference>
<dbReference type="GO" id="GO:0005615">
    <property type="term" value="C:extracellular space"/>
    <property type="evidence" value="ECO:0007669"/>
    <property type="project" value="UniProtKB-KW"/>
</dbReference>
<protein>
    <recommendedName>
        <fullName evidence="5">Interleukin-1 beta</fullName>
    </recommendedName>
</protein>
<keyword evidence="13" id="KW-1133">Transmembrane helix</keyword>
<keyword evidence="15" id="KW-1185">Reference proteome</keyword>
<dbReference type="GO" id="GO:0071222">
    <property type="term" value="P:cellular response to lipopolysaccharide"/>
    <property type="evidence" value="ECO:0007669"/>
    <property type="project" value="TreeGrafter"/>
</dbReference>
<evidence type="ECO:0000256" key="1">
    <source>
        <dbReference type="ARBA" id="ARBA00004371"/>
    </source>
</evidence>
<name>A0A673AST0_9TELE</name>
<evidence type="ECO:0000256" key="2">
    <source>
        <dbReference type="ARBA" id="ARBA00004514"/>
    </source>
</evidence>
<evidence type="ECO:0000256" key="8">
    <source>
        <dbReference type="ARBA" id="ARBA00022525"/>
    </source>
</evidence>
<dbReference type="GO" id="GO:0006955">
    <property type="term" value="P:immune response"/>
    <property type="evidence" value="ECO:0007669"/>
    <property type="project" value="InterPro"/>
</dbReference>
<keyword evidence="8" id="KW-0964">Secreted</keyword>
<reference evidence="14" key="1">
    <citation type="submission" date="2019-06" db="EMBL/GenBank/DDBJ databases">
        <authorList>
            <consortium name="Wellcome Sanger Institute Data Sharing"/>
        </authorList>
    </citation>
    <scope>NUCLEOTIDE SEQUENCE [LARGE SCALE GENOMIC DNA]</scope>
</reference>
<dbReference type="Proteomes" id="UP000472271">
    <property type="component" value="Chromosome 3"/>
</dbReference>
<dbReference type="InParanoid" id="A0A673AST0"/>
<reference evidence="14" key="2">
    <citation type="submission" date="2025-08" db="UniProtKB">
        <authorList>
            <consortium name="Ensembl"/>
        </authorList>
    </citation>
    <scope>IDENTIFICATION</scope>
</reference>
<keyword evidence="7" id="KW-0202">Cytokine</keyword>
<dbReference type="GO" id="GO:1901222">
    <property type="term" value="P:regulation of non-canonical NF-kappaB signal transduction"/>
    <property type="evidence" value="ECO:0007669"/>
    <property type="project" value="TreeGrafter"/>
</dbReference>
<accession>A0A673AST0</accession>
<evidence type="ECO:0000256" key="11">
    <source>
        <dbReference type="ARBA" id="ARBA00023228"/>
    </source>
</evidence>
<evidence type="ECO:0000256" key="3">
    <source>
        <dbReference type="ARBA" id="ARBA00004550"/>
    </source>
</evidence>
<dbReference type="GO" id="GO:0019221">
    <property type="term" value="P:cytokine-mediated signaling pathway"/>
    <property type="evidence" value="ECO:0007669"/>
    <property type="project" value="TreeGrafter"/>
</dbReference>
<comment type="similarity">
    <text evidence="4">Belongs to the IL-1 family.</text>
</comment>
<evidence type="ECO:0000256" key="4">
    <source>
        <dbReference type="ARBA" id="ARBA00010448"/>
    </source>
</evidence>
<reference evidence="14" key="3">
    <citation type="submission" date="2025-09" db="UniProtKB">
        <authorList>
            <consortium name="Ensembl"/>
        </authorList>
    </citation>
    <scope>IDENTIFICATION</scope>
</reference>
<dbReference type="PANTHER" id="PTHR10078">
    <property type="entry name" value="INTERLEUKIN-1 FAMILY MEMBER"/>
    <property type="match status" value="1"/>
</dbReference>
<evidence type="ECO:0000256" key="12">
    <source>
        <dbReference type="ARBA" id="ARBA00023246"/>
    </source>
</evidence>
<dbReference type="Pfam" id="PF00340">
    <property type="entry name" value="IL1"/>
    <property type="match status" value="1"/>
</dbReference>
<evidence type="ECO:0000256" key="13">
    <source>
        <dbReference type="SAM" id="Phobius"/>
    </source>
</evidence>
<organism evidence="14 15">
    <name type="scientific">Sphaeramia orbicularis</name>
    <name type="common">orbiculate cardinalfish</name>
    <dbReference type="NCBI Taxonomy" id="375764"/>
    <lineage>
        <taxon>Eukaryota</taxon>
        <taxon>Metazoa</taxon>
        <taxon>Chordata</taxon>
        <taxon>Craniata</taxon>
        <taxon>Vertebrata</taxon>
        <taxon>Euteleostomi</taxon>
        <taxon>Actinopterygii</taxon>
        <taxon>Neopterygii</taxon>
        <taxon>Teleostei</taxon>
        <taxon>Neoteleostei</taxon>
        <taxon>Acanthomorphata</taxon>
        <taxon>Gobiaria</taxon>
        <taxon>Kurtiformes</taxon>
        <taxon>Apogonoidei</taxon>
        <taxon>Apogonidae</taxon>
        <taxon>Apogoninae</taxon>
        <taxon>Sphaeramia</taxon>
    </lineage>
</organism>
<dbReference type="AlphaFoldDB" id="A0A673AST0"/>
<dbReference type="InterPro" id="IPR008996">
    <property type="entry name" value="IL1/FGF"/>
</dbReference>
<dbReference type="PANTHER" id="PTHR10078:SF30">
    <property type="entry name" value="INTERLEUKIN-1 BETA"/>
    <property type="match status" value="1"/>
</dbReference>
<feature type="transmembrane region" description="Helical" evidence="13">
    <location>
        <begin position="46"/>
        <end position="65"/>
    </location>
</feature>
<keyword evidence="13" id="KW-0812">Transmembrane</keyword>
<keyword evidence="12" id="KW-0497">Mitogen</keyword>
<dbReference type="GO" id="GO:0005125">
    <property type="term" value="F:cytokine activity"/>
    <property type="evidence" value="ECO:0007669"/>
    <property type="project" value="UniProtKB-KW"/>
</dbReference>
<dbReference type="GO" id="GO:0051781">
    <property type="term" value="P:positive regulation of cell division"/>
    <property type="evidence" value="ECO:0007669"/>
    <property type="project" value="UniProtKB-KW"/>
</dbReference>
<dbReference type="GO" id="GO:0001660">
    <property type="term" value="P:fever generation"/>
    <property type="evidence" value="ECO:0007669"/>
    <property type="project" value="UniProtKB-KW"/>
</dbReference>
<dbReference type="GO" id="GO:0048246">
    <property type="term" value="P:macrophage chemotaxis"/>
    <property type="evidence" value="ECO:0007669"/>
    <property type="project" value="TreeGrafter"/>
</dbReference>
<evidence type="ECO:0000256" key="10">
    <source>
        <dbReference type="ARBA" id="ARBA00023198"/>
    </source>
</evidence>
<keyword evidence="9" id="KW-0666">Pyrogen</keyword>
<keyword evidence="6" id="KW-0963">Cytoplasm</keyword>
<keyword evidence="11" id="KW-0458">Lysosome</keyword>